<dbReference type="GO" id="GO:0006508">
    <property type="term" value="P:proteolysis"/>
    <property type="evidence" value="ECO:0007669"/>
    <property type="project" value="UniProtKB-KW"/>
</dbReference>
<dbReference type="Gene3D" id="3.40.50.200">
    <property type="entry name" value="Peptidase S8/S53 domain"/>
    <property type="match status" value="1"/>
</dbReference>
<feature type="domain" description="Peptidase S8/S53" evidence="10">
    <location>
        <begin position="128"/>
        <end position="505"/>
    </location>
</feature>
<dbReference type="Pfam" id="PF06280">
    <property type="entry name" value="fn3_5"/>
    <property type="match status" value="1"/>
</dbReference>
<accession>A0A9P8MYD5</accession>
<organism evidence="12 13">
    <name type="scientific">Hirsutella rhossiliensis</name>
    <dbReference type="NCBI Taxonomy" id="111463"/>
    <lineage>
        <taxon>Eukaryota</taxon>
        <taxon>Fungi</taxon>
        <taxon>Dikarya</taxon>
        <taxon>Ascomycota</taxon>
        <taxon>Pezizomycotina</taxon>
        <taxon>Sordariomycetes</taxon>
        <taxon>Hypocreomycetidae</taxon>
        <taxon>Hypocreales</taxon>
        <taxon>Ophiocordycipitaceae</taxon>
        <taxon>Hirsutella</taxon>
    </lineage>
</organism>
<evidence type="ECO:0000256" key="7">
    <source>
        <dbReference type="PROSITE-ProRule" id="PRU01240"/>
    </source>
</evidence>
<evidence type="ECO:0000256" key="5">
    <source>
        <dbReference type="ARBA" id="ARBA00022825"/>
    </source>
</evidence>
<feature type="active site" description="Charge relay system" evidence="6 7">
    <location>
        <position position="169"/>
    </location>
</feature>
<protein>
    <submittedName>
        <fullName evidence="12">Subtilase family domain-containing protein</fullName>
    </submittedName>
</protein>
<dbReference type="PROSITE" id="PS51892">
    <property type="entry name" value="SUBTILASE"/>
    <property type="match status" value="1"/>
</dbReference>
<dbReference type="PANTHER" id="PTHR43806">
    <property type="entry name" value="PEPTIDASE S8"/>
    <property type="match status" value="1"/>
</dbReference>
<feature type="domain" description="C5a peptidase/Subtilisin-like protease SBT2-like Fn3-like" evidence="11">
    <location>
        <begin position="542"/>
        <end position="659"/>
    </location>
</feature>
<dbReference type="GeneID" id="68354886"/>
<dbReference type="InterPro" id="IPR023828">
    <property type="entry name" value="Peptidase_S8_Ser-AS"/>
</dbReference>
<dbReference type="OrthoDB" id="4927089at2759"/>
<keyword evidence="13" id="KW-1185">Reference proteome</keyword>
<dbReference type="PANTHER" id="PTHR43806:SF66">
    <property type="entry name" value="SERIN ENDOPEPTIDASE"/>
    <property type="match status" value="1"/>
</dbReference>
<dbReference type="InterPro" id="IPR010435">
    <property type="entry name" value="C5a/SBT2-like_Fn3"/>
</dbReference>
<feature type="signal peptide" evidence="9">
    <location>
        <begin position="1"/>
        <end position="20"/>
    </location>
</feature>
<evidence type="ECO:0000259" key="11">
    <source>
        <dbReference type="Pfam" id="PF06280"/>
    </source>
</evidence>
<dbReference type="InterPro" id="IPR050131">
    <property type="entry name" value="Peptidase_S8_subtilisin-like"/>
</dbReference>
<dbReference type="InterPro" id="IPR023827">
    <property type="entry name" value="Peptidase_S8_Asp-AS"/>
</dbReference>
<evidence type="ECO:0000259" key="10">
    <source>
        <dbReference type="Pfam" id="PF00082"/>
    </source>
</evidence>
<dbReference type="InterPro" id="IPR000209">
    <property type="entry name" value="Peptidase_S8/S53_dom"/>
</dbReference>
<evidence type="ECO:0000256" key="1">
    <source>
        <dbReference type="ARBA" id="ARBA00011073"/>
    </source>
</evidence>
<evidence type="ECO:0000256" key="6">
    <source>
        <dbReference type="PIRSR" id="PIRSR615500-1"/>
    </source>
</evidence>
<comment type="similarity">
    <text evidence="1 7 8">Belongs to the peptidase S8 family.</text>
</comment>
<dbReference type="PROSITE" id="PS00136">
    <property type="entry name" value="SUBTILASE_ASP"/>
    <property type="match status" value="1"/>
</dbReference>
<feature type="active site" description="Charge relay system" evidence="6 7">
    <location>
        <position position="466"/>
    </location>
</feature>
<dbReference type="GO" id="GO:0016020">
    <property type="term" value="C:membrane"/>
    <property type="evidence" value="ECO:0007669"/>
    <property type="project" value="InterPro"/>
</dbReference>
<dbReference type="Pfam" id="PF00082">
    <property type="entry name" value="Peptidase_S8"/>
    <property type="match status" value="1"/>
</dbReference>
<feature type="chain" id="PRO_5040277411" evidence="9">
    <location>
        <begin position="21"/>
        <end position="811"/>
    </location>
</feature>
<dbReference type="AlphaFoldDB" id="A0A9P8MYD5"/>
<dbReference type="GO" id="GO:0004252">
    <property type="term" value="F:serine-type endopeptidase activity"/>
    <property type="evidence" value="ECO:0007669"/>
    <property type="project" value="UniProtKB-UniRule"/>
</dbReference>
<comment type="caution">
    <text evidence="12">The sequence shown here is derived from an EMBL/GenBank/DDBJ whole genome shotgun (WGS) entry which is preliminary data.</text>
</comment>
<proteinExistence type="inferred from homology"/>
<name>A0A9P8MYD5_9HYPO</name>
<evidence type="ECO:0000313" key="12">
    <source>
        <dbReference type="EMBL" id="KAH0963247.1"/>
    </source>
</evidence>
<gene>
    <name evidence="12" type="ORF">HRG_05757</name>
</gene>
<keyword evidence="4 7" id="KW-0378">Hydrolase</keyword>
<evidence type="ECO:0000256" key="4">
    <source>
        <dbReference type="ARBA" id="ARBA00022801"/>
    </source>
</evidence>
<dbReference type="RefSeq" id="XP_044720760.1">
    <property type="nucleotide sequence ID" value="XM_044864228.1"/>
</dbReference>
<dbReference type="Gene3D" id="3.50.30.30">
    <property type="match status" value="1"/>
</dbReference>
<dbReference type="PROSITE" id="PS00137">
    <property type="entry name" value="SUBTILASE_HIS"/>
    <property type="match status" value="1"/>
</dbReference>
<dbReference type="Proteomes" id="UP000824596">
    <property type="component" value="Unassembled WGS sequence"/>
</dbReference>
<reference evidence="12" key="1">
    <citation type="submission" date="2021-09" db="EMBL/GenBank/DDBJ databases">
        <title>A high-quality genome of the endoparasitic fungus Hirsutella rhossiliensis with a comparison of Hirsutella genomes reveals transposable elements contributing to genome size variation.</title>
        <authorList>
            <person name="Lin R."/>
            <person name="Jiao Y."/>
            <person name="Sun X."/>
            <person name="Ling J."/>
            <person name="Xie B."/>
            <person name="Cheng X."/>
        </authorList>
    </citation>
    <scope>NUCLEOTIDE SEQUENCE</scope>
    <source>
        <strain evidence="12">HR02</strain>
    </source>
</reference>
<keyword evidence="5 7" id="KW-0720">Serine protease</keyword>
<sequence length="811" mass="85964">MVRLSTLVLSLTAVASSVLGANEETKPPGLCAGKDMFLVEIDPAASLDEVLKPVEAMVTRCKTMDFSLFKGASIQVGEGVDKTAVLIELEKMASVREVSAVESGEGPEVQEQGPATDVDRLHEEGFTGEGVRVALIDTGVDYTHPALGDKIPPGEKPEVADTPMDCRGHGTAVAGILAAQRANNTLGFSGVAPGVSLAVYQAYDDKADIVSISLGVRNAWAGSAMAEAVSRVVARGAHVVVAAGNSGQRGMFGLYSPASARGAVTVANMVSPVVPELKWRATYAVDDGDEVEFDHQVGENSDWGARVSYQLATPSRDTSLDDACDFLSAAPPKDSIILVRDGGNCPLHVQADNVLGAGRRYMMVANNQTALGWGRPGSGNTVSSSAVSAELGDRWMQALGDQKKVTIQLQVVGLHESPSRAAGAVDKTSSWGPDWELNMKPQLGAPGGAVPVPRMGGSFMVESGTSFAAPFVAGVMALITQARGKLEPALMESLLSATARPQRFHDGTGFLDSLAPAAQQGAGLIQAHAALHATTVLTPPSISFNDTDEGRPAQWRSLKIENTGKGDVTYSLSYTPALTVYATKAFAHTLAMFPEEFETVEGSATLRLSRDTVRIAVGQSAIVDVVADPPQGLNARRLPLWSGWITVNASDGSSFSIPYQGVAGSLGDRVVLNKKDVRIATQYNPLSTSVWATPGEVFRFGADPETRQQDVRPVVVVRLRLGVPQLNVSLVRLNTSTSASDNLGPLRGFPARWLPHDEGQPYTWDGTLEDGNLAPEGSYRFEVAVLRIFGDGANDADWVRVLSEEFRIEHR</sequence>
<dbReference type="SUPFAM" id="SSF52743">
    <property type="entry name" value="Subtilisin-like"/>
    <property type="match status" value="1"/>
</dbReference>
<dbReference type="InterPro" id="IPR022398">
    <property type="entry name" value="Peptidase_S8_His-AS"/>
</dbReference>
<evidence type="ECO:0000256" key="2">
    <source>
        <dbReference type="ARBA" id="ARBA00022670"/>
    </source>
</evidence>
<dbReference type="EMBL" id="JAIZPD010000005">
    <property type="protein sequence ID" value="KAH0963247.1"/>
    <property type="molecule type" value="Genomic_DNA"/>
</dbReference>
<evidence type="ECO:0000256" key="9">
    <source>
        <dbReference type="SAM" id="SignalP"/>
    </source>
</evidence>
<dbReference type="InterPro" id="IPR036852">
    <property type="entry name" value="Peptidase_S8/S53_dom_sf"/>
</dbReference>
<keyword evidence="2 7" id="KW-0645">Protease</keyword>
<evidence type="ECO:0000313" key="13">
    <source>
        <dbReference type="Proteomes" id="UP000824596"/>
    </source>
</evidence>
<dbReference type="InterPro" id="IPR015500">
    <property type="entry name" value="Peptidase_S8_subtilisin-rel"/>
</dbReference>
<dbReference type="PRINTS" id="PR00723">
    <property type="entry name" value="SUBTILISIN"/>
</dbReference>
<dbReference type="PROSITE" id="PS00138">
    <property type="entry name" value="SUBTILASE_SER"/>
    <property type="match status" value="1"/>
</dbReference>
<evidence type="ECO:0000256" key="8">
    <source>
        <dbReference type="RuleBase" id="RU003355"/>
    </source>
</evidence>
<evidence type="ECO:0000256" key="3">
    <source>
        <dbReference type="ARBA" id="ARBA00022729"/>
    </source>
</evidence>
<feature type="active site" description="Charge relay system" evidence="6 7">
    <location>
        <position position="137"/>
    </location>
</feature>
<keyword evidence="3 9" id="KW-0732">Signal</keyword>